<dbReference type="EMBL" id="CP113836">
    <property type="protein sequence ID" value="WAL66466.1"/>
    <property type="molecule type" value="Genomic_DNA"/>
</dbReference>
<dbReference type="PANTHER" id="PTHR46796">
    <property type="entry name" value="HTH-TYPE TRANSCRIPTIONAL ACTIVATOR RHAS-RELATED"/>
    <property type="match status" value="1"/>
</dbReference>
<dbReference type="Gene3D" id="1.10.10.60">
    <property type="entry name" value="Homeodomain-like"/>
    <property type="match status" value="2"/>
</dbReference>
<gene>
    <name evidence="6" type="ORF">ORV05_01180</name>
</gene>
<keyword evidence="1" id="KW-0805">Transcription regulation</keyword>
<organism evidence="6 7">
    <name type="scientific">Amycolatopsis cynarae</name>
    <dbReference type="NCBI Taxonomy" id="2995223"/>
    <lineage>
        <taxon>Bacteria</taxon>
        <taxon>Bacillati</taxon>
        <taxon>Actinomycetota</taxon>
        <taxon>Actinomycetes</taxon>
        <taxon>Pseudonocardiales</taxon>
        <taxon>Pseudonocardiaceae</taxon>
        <taxon>Amycolatopsis</taxon>
    </lineage>
</organism>
<dbReference type="Pfam" id="PF12852">
    <property type="entry name" value="Cupin_6"/>
    <property type="match status" value="1"/>
</dbReference>
<dbReference type="Pfam" id="PF12833">
    <property type="entry name" value="HTH_18"/>
    <property type="match status" value="1"/>
</dbReference>
<evidence type="ECO:0000256" key="1">
    <source>
        <dbReference type="ARBA" id="ARBA00023015"/>
    </source>
</evidence>
<dbReference type="SMART" id="SM00342">
    <property type="entry name" value="HTH_ARAC"/>
    <property type="match status" value="1"/>
</dbReference>
<evidence type="ECO:0000256" key="3">
    <source>
        <dbReference type="ARBA" id="ARBA00023163"/>
    </source>
</evidence>
<proteinExistence type="predicted"/>
<keyword evidence="7" id="KW-1185">Reference proteome</keyword>
<evidence type="ECO:0000256" key="4">
    <source>
        <dbReference type="SAM" id="MobiDB-lite"/>
    </source>
</evidence>
<protein>
    <submittedName>
        <fullName evidence="6">AraC family transcriptional regulator</fullName>
    </submittedName>
</protein>
<dbReference type="InterPro" id="IPR032783">
    <property type="entry name" value="AraC_lig"/>
</dbReference>
<feature type="region of interest" description="Disordered" evidence="4">
    <location>
        <begin position="330"/>
        <end position="349"/>
    </location>
</feature>
<dbReference type="PANTHER" id="PTHR46796:SF13">
    <property type="entry name" value="HTH-TYPE TRANSCRIPTIONAL ACTIVATOR RHAS"/>
    <property type="match status" value="1"/>
</dbReference>
<keyword evidence="3" id="KW-0804">Transcription</keyword>
<dbReference type="InterPro" id="IPR009057">
    <property type="entry name" value="Homeodomain-like_sf"/>
</dbReference>
<dbReference type="InterPro" id="IPR018062">
    <property type="entry name" value="HTH_AraC-typ_CS"/>
</dbReference>
<dbReference type="SUPFAM" id="SSF46689">
    <property type="entry name" value="Homeodomain-like"/>
    <property type="match status" value="2"/>
</dbReference>
<dbReference type="InterPro" id="IPR050204">
    <property type="entry name" value="AraC_XylS_family_regulators"/>
</dbReference>
<evidence type="ECO:0000256" key="2">
    <source>
        <dbReference type="ARBA" id="ARBA00023125"/>
    </source>
</evidence>
<dbReference type="PROSITE" id="PS00041">
    <property type="entry name" value="HTH_ARAC_FAMILY_1"/>
    <property type="match status" value="1"/>
</dbReference>
<accession>A0ABY7B6F0</accession>
<dbReference type="InterPro" id="IPR018060">
    <property type="entry name" value="HTH_AraC"/>
</dbReference>
<feature type="domain" description="HTH araC/xylS-type" evidence="5">
    <location>
        <begin position="211"/>
        <end position="310"/>
    </location>
</feature>
<evidence type="ECO:0000313" key="6">
    <source>
        <dbReference type="EMBL" id="WAL66466.1"/>
    </source>
</evidence>
<dbReference type="PROSITE" id="PS01124">
    <property type="entry name" value="HTH_ARAC_FAMILY_2"/>
    <property type="match status" value="1"/>
</dbReference>
<dbReference type="RefSeq" id="WP_268756601.1">
    <property type="nucleotide sequence ID" value="NZ_CP113836.1"/>
</dbReference>
<evidence type="ECO:0000259" key="5">
    <source>
        <dbReference type="PROSITE" id="PS01124"/>
    </source>
</evidence>
<reference evidence="6" key="1">
    <citation type="submission" date="2022-11" db="EMBL/GenBank/DDBJ databases">
        <authorList>
            <person name="Mo P."/>
        </authorList>
    </citation>
    <scope>NUCLEOTIDE SEQUENCE</scope>
    <source>
        <strain evidence="6">HUAS 11-8</strain>
    </source>
</reference>
<name>A0ABY7B6F0_9PSEU</name>
<dbReference type="Proteomes" id="UP001163203">
    <property type="component" value="Chromosome"/>
</dbReference>
<evidence type="ECO:0000313" key="7">
    <source>
        <dbReference type="Proteomes" id="UP001163203"/>
    </source>
</evidence>
<sequence>MDPLAALLDGPRAHGAFLLRSVLTPPWSLRIEDRAPVTLIALVRGEAWVVPDDGEAARLGEGDIAIARGPDPYLVADDPSTPPQAVISPGQECRTPDGGHLDTLTGTGVRTWGHGADGPVVLLTGTYGMAGEVSGRLLAALPKLIVLPAAEWSSPLVSLLAEEIVKDVPGQEAVLDRLLDVLLIASLRTWFDRPGSEAPAWYRAHGDPIVGRALWLLQHQPAEPWTVDTLAARTGVSRATLARRFTQAVGEPPMTYLAGWRLALAADFLRRQPDSTIGAVARQVGYGSAFALSAAFKRTYGVSPQFYRAARVIAAPSAMAATVTMAVPGQPSQATAAAPKAEPRLPPRK</sequence>
<keyword evidence="2" id="KW-0238">DNA-binding</keyword>